<dbReference type="FunFam" id="1.20.81.30:FF:000001">
    <property type="entry name" value="Type II secretion system protein F"/>
    <property type="match status" value="2"/>
</dbReference>
<comment type="similarity">
    <text evidence="2">Belongs to the GSP F family.</text>
</comment>
<comment type="subcellular location">
    <subcellularLocation>
        <location evidence="1">Cell inner membrane</location>
        <topology evidence="1">Multi-pass membrane protein</topology>
    </subcellularLocation>
</comment>
<dbReference type="RefSeq" id="WP_046560462.1">
    <property type="nucleotide sequence ID" value="NZ_CP010975.1"/>
</dbReference>
<dbReference type="GO" id="GO:0015628">
    <property type="term" value="P:protein secretion by the type II secretion system"/>
    <property type="evidence" value="ECO:0007669"/>
    <property type="project" value="InterPro"/>
</dbReference>
<keyword evidence="4" id="KW-0997">Cell inner membrane</keyword>
<dbReference type="AlphaFoldDB" id="A0A0F6TP51"/>
<evidence type="ECO:0000256" key="2">
    <source>
        <dbReference type="ARBA" id="ARBA00005745"/>
    </source>
</evidence>
<dbReference type="Gene3D" id="1.20.81.30">
    <property type="entry name" value="Type II secretion system (T2SS), domain F"/>
    <property type="match status" value="2"/>
</dbReference>
<evidence type="ECO:0000256" key="3">
    <source>
        <dbReference type="ARBA" id="ARBA00022475"/>
    </source>
</evidence>
<feature type="transmembrane region" description="Helical" evidence="8">
    <location>
        <begin position="224"/>
        <end position="243"/>
    </location>
</feature>
<protein>
    <submittedName>
        <fullName evidence="10">General secretion pathway protein F</fullName>
    </submittedName>
</protein>
<feature type="transmembrane region" description="Helical" evidence="8">
    <location>
        <begin position="377"/>
        <end position="398"/>
    </location>
</feature>
<dbReference type="InterPro" id="IPR011850">
    <property type="entry name" value="T2SS_GspF"/>
</dbReference>
<evidence type="ECO:0000259" key="9">
    <source>
        <dbReference type="Pfam" id="PF00482"/>
    </source>
</evidence>
<dbReference type="GO" id="GO:0015627">
    <property type="term" value="C:type II protein secretion system complex"/>
    <property type="evidence" value="ECO:0007669"/>
    <property type="project" value="InterPro"/>
</dbReference>
<evidence type="ECO:0000256" key="1">
    <source>
        <dbReference type="ARBA" id="ARBA00004429"/>
    </source>
</evidence>
<organism evidence="10 11">
    <name type="scientific">Kangiella geojedonensis</name>
    <dbReference type="NCBI Taxonomy" id="914150"/>
    <lineage>
        <taxon>Bacteria</taxon>
        <taxon>Pseudomonadati</taxon>
        <taxon>Pseudomonadota</taxon>
        <taxon>Gammaproteobacteria</taxon>
        <taxon>Kangiellales</taxon>
        <taxon>Kangiellaceae</taxon>
        <taxon>Kangiella</taxon>
    </lineage>
</organism>
<keyword evidence="7 8" id="KW-0472">Membrane</keyword>
<evidence type="ECO:0000313" key="10">
    <source>
        <dbReference type="EMBL" id="AKE51255.1"/>
    </source>
</evidence>
<reference evidence="10 11" key="1">
    <citation type="submission" date="2015-02" db="EMBL/GenBank/DDBJ databases">
        <title>Complete genome sequence of Kangiella geojedonensis strain YCS-5T.</title>
        <authorList>
            <person name="Kim K.M."/>
        </authorList>
    </citation>
    <scope>NUCLEOTIDE SEQUENCE [LARGE SCALE GENOMIC DNA]</scope>
    <source>
        <strain evidence="10 11">YCS-5</strain>
    </source>
</reference>
<accession>A0A0F6TP51</accession>
<dbReference type="PRINTS" id="PR00812">
    <property type="entry name" value="BCTERIALGSPF"/>
</dbReference>
<dbReference type="HOGENOM" id="CLU_035032_0_1_6"/>
<keyword evidence="3" id="KW-1003">Cell membrane</keyword>
<evidence type="ECO:0000256" key="6">
    <source>
        <dbReference type="ARBA" id="ARBA00022989"/>
    </source>
</evidence>
<keyword evidence="11" id="KW-1185">Reference proteome</keyword>
<dbReference type="KEGG" id="kge:TQ33_0266"/>
<dbReference type="InterPro" id="IPR042094">
    <property type="entry name" value="T2SS_GspF_sf"/>
</dbReference>
<dbReference type="PANTHER" id="PTHR30012:SF0">
    <property type="entry name" value="TYPE II SECRETION SYSTEM PROTEIN F-RELATED"/>
    <property type="match status" value="1"/>
</dbReference>
<evidence type="ECO:0000256" key="4">
    <source>
        <dbReference type="ARBA" id="ARBA00022519"/>
    </source>
</evidence>
<dbReference type="EMBL" id="CP010975">
    <property type="protein sequence ID" value="AKE51255.1"/>
    <property type="molecule type" value="Genomic_DNA"/>
</dbReference>
<dbReference type="OrthoDB" id="9805682at2"/>
<gene>
    <name evidence="10" type="ORF">TQ33_0266</name>
</gene>
<feature type="transmembrane region" description="Helical" evidence="8">
    <location>
        <begin position="170"/>
        <end position="193"/>
    </location>
</feature>
<feature type="domain" description="Type II secretion system protein GspF" evidence="9">
    <location>
        <begin position="72"/>
        <end position="194"/>
    </location>
</feature>
<evidence type="ECO:0000256" key="8">
    <source>
        <dbReference type="SAM" id="Phobius"/>
    </source>
</evidence>
<evidence type="ECO:0000256" key="7">
    <source>
        <dbReference type="ARBA" id="ARBA00023136"/>
    </source>
</evidence>
<name>A0A0F6TP51_9GAMM</name>
<keyword evidence="6 8" id="KW-1133">Transmembrane helix</keyword>
<evidence type="ECO:0000313" key="11">
    <source>
        <dbReference type="Proteomes" id="UP000034071"/>
    </source>
</evidence>
<dbReference type="InterPro" id="IPR003004">
    <property type="entry name" value="GspF/PilC"/>
</dbReference>
<dbReference type="GO" id="GO:0005886">
    <property type="term" value="C:plasma membrane"/>
    <property type="evidence" value="ECO:0007669"/>
    <property type="project" value="UniProtKB-SubCell"/>
</dbReference>
<dbReference type="NCBIfam" id="TIGR02120">
    <property type="entry name" value="GspF"/>
    <property type="match status" value="1"/>
</dbReference>
<dbReference type="PATRIC" id="fig|914150.5.peg.272"/>
<dbReference type="InterPro" id="IPR018076">
    <property type="entry name" value="T2SS_GspF_dom"/>
</dbReference>
<dbReference type="PANTHER" id="PTHR30012">
    <property type="entry name" value="GENERAL SECRETION PATHWAY PROTEIN"/>
    <property type="match status" value="1"/>
</dbReference>
<keyword evidence="5 8" id="KW-0812">Transmembrane</keyword>
<proteinExistence type="inferred from homology"/>
<feature type="domain" description="Type II secretion system protein GspF" evidence="9">
    <location>
        <begin position="274"/>
        <end position="396"/>
    </location>
</feature>
<sequence length="406" mass="44391">MAAFEYVALDAKGKQKKGVLEGDTARQIRQQLREKQLTPLDVNHIGDAHRKKDKGGGFFGPKISVADLALVTRQLATLVRAALPIEESLKAVAEQTEKAKVKTIMLGVRAKVMEGHTLADGLSEFPSVFNELYRSMVAAGERAGHLDKVLNRLADYTERRQKISTKVSAAMVYPIVLILVAVGVVAGLMVFAVPKVVEQFQHMGEELPTITKVLIGLSDFTISYGIYVLIAAVLLMFGFKVWLRKGENRLRWHATILKIPVIGRLSKNLNTAQFASTMNILHSSGVPLLEAMNIGGKVLSNLKMRKAINEAAVKVREGGSLKMALQQTGEFPPMMIHMIGSGEASGELEHMLEQVSENQETLFENSIDVALNIMGPLIILALGGMVMFIVAAMMLPIFEMTNSITS</sequence>
<dbReference type="Pfam" id="PF00482">
    <property type="entry name" value="T2SSF"/>
    <property type="match status" value="2"/>
</dbReference>
<evidence type="ECO:0000256" key="5">
    <source>
        <dbReference type="ARBA" id="ARBA00022692"/>
    </source>
</evidence>
<dbReference type="Proteomes" id="UP000034071">
    <property type="component" value="Chromosome"/>
</dbReference>
<dbReference type="STRING" id="914150.TQ33_0266"/>